<keyword evidence="1" id="KW-0812">Transmembrane</keyword>
<accession>A0A402BLH6</accession>
<gene>
    <name evidence="2" type="ORF">KDA_76850</name>
</gene>
<proteinExistence type="predicted"/>
<dbReference type="Proteomes" id="UP000287171">
    <property type="component" value="Unassembled WGS sequence"/>
</dbReference>
<comment type="caution">
    <text evidence="2">The sequence shown here is derived from an EMBL/GenBank/DDBJ whole genome shotgun (WGS) entry which is preliminary data.</text>
</comment>
<name>A0A402BLH6_9CHLR</name>
<dbReference type="EMBL" id="BIFT01000004">
    <property type="protein sequence ID" value="GCE32201.1"/>
    <property type="molecule type" value="Genomic_DNA"/>
</dbReference>
<keyword evidence="1" id="KW-0472">Membrane</keyword>
<dbReference type="RefSeq" id="WP_126632190.1">
    <property type="nucleotide sequence ID" value="NZ_BIFT01000004.1"/>
</dbReference>
<dbReference type="AlphaFoldDB" id="A0A402BLH6"/>
<sequence>MDFTAIQGWANQGVLALQLLGGALIGLCVAYLALSLVMAVITGHPAKVEQVRTSFVVLVVGIMILALSNPIAGIFRSMAGLNNPGGTTPPAQTAPKP</sequence>
<organism evidence="2 3">
    <name type="scientific">Dictyobacter alpinus</name>
    <dbReference type="NCBI Taxonomy" id="2014873"/>
    <lineage>
        <taxon>Bacteria</taxon>
        <taxon>Bacillati</taxon>
        <taxon>Chloroflexota</taxon>
        <taxon>Ktedonobacteria</taxon>
        <taxon>Ktedonobacterales</taxon>
        <taxon>Dictyobacteraceae</taxon>
        <taxon>Dictyobacter</taxon>
    </lineage>
</organism>
<keyword evidence="1" id="KW-1133">Transmembrane helix</keyword>
<evidence type="ECO:0000313" key="2">
    <source>
        <dbReference type="EMBL" id="GCE32201.1"/>
    </source>
</evidence>
<evidence type="ECO:0000313" key="3">
    <source>
        <dbReference type="Proteomes" id="UP000287171"/>
    </source>
</evidence>
<feature type="transmembrane region" description="Helical" evidence="1">
    <location>
        <begin position="20"/>
        <end position="43"/>
    </location>
</feature>
<feature type="transmembrane region" description="Helical" evidence="1">
    <location>
        <begin position="55"/>
        <end position="75"/>
    </location>
</feature>
<evidence type="ECO:0000256" key="1">
    <source>
        <dbReference type="SAM" id="Phobius"/>
    </source>
</evidence>
<protein>
    <submittedName>
        <fullName evidence="2">Uncharacterized protein</fullName>
    </submittedName>
</protein>
<keyword evidence="3" id="KW-1185">Reference proteome</keyword>
<reference evidence="3" key="1">
    <citation type="submission" date="2018-12" db="EMBL/GenBank/DDBJ databases">
        <title>Tengunoibacter tsumagoiensis gen. nov., sp. nov., Dictyobacter kobayashii sp. nov., D. alpinus sp. nov., and D. joshuensis sp. nov. and description of Dictyobacteraceae fam. nov. within the order Ktedonobacterales isolated from Tengu-no-mugimeshi.</title>
        <authorList>
            <person name="Wang C.M."/>
            <person name="Zheng Y."/>
            <person name="Sakai Y."/>
            <person name="Toyoda A."/>
            <person name="Minakuchi Y."/>
            <person name="Abe K."/>
            <person name="Yokota A."/>
            <person name="Yabe S."/>
        </authorList>
    </citation>
    <scope>NUCLEOTIDE SEQUENCE [LARGE SCALE GENOMIC DNA]</scope>
    <source>
        <strain evidence="3">Uno16</strain>
    </source>
</reference>